<dbReference type="RefSeq" id="WP_087129180.1">
    <property type="nucleotide sequence ID" value="NZ_FCNV02000030.1"/>
</dbReference>
<accession>A0A658R5I5</accession>
<dbReference type="Proteomes" id="UP000198263">
    <property type="component" value="Unassembled WGS sequence"/>
</dbReference>
<dbReference type="InterPro" id="IPR046569">
    <property type="entry name" value="DUF6723"/>
</dbReference>
<comment type="caution">
    <text evidence="1">The sequence shown here is derived from an EMBL/GenBank/DDBJ whole genome shotgun (WGS) entry which is preliminary data.</text>
</comment>
<reference evidence="1 2" key="1">
    <citation type="submission" date="2016-01" db="EMBL/GenBank/DDBJ databases">
        <authorList>
            <person name="Peeters C."/>
        </authorList>
    </citation>
    <scope>NUCLEOTIDE SEQUENCE [LARGE SCALE GENOMIC DNA]</scope>
    <source>
        <strain evidence="1">LMG 29315</strain>
    </source>
</reference>
<gene>
    <name evidence="1" type="ORF">AWB72_05628</name>
</gene>
<organism evidence="1 2">
    <name type="scientific">Caballeronia concitans</name>
    <dbReference type="NCBI Taxonomy" id="1777133"/>
    <lineage>
        <taxon>Bacteria</taxon>
        <taxon>Pseudomonadati</taxon>
        <taxon>Pseudomonadota</taxon>
        <taxon>Betaproteobacteria</taxon>
        <taxon>Burkholderiales</taxon>
        <taxon>Burkholderiaceae</taxon>
        <taxon>Caballeronia</taxon>
    </lineage>
</organism>
<proteinExistence type="predicted"/>
<keyword evidence="2" id="KW-1185">Reference proteome</keyword>
<dbReference type="Pfam" id="PF20484">
    <property type="entry name" value="DUF6723"/>
    <property type="match status" value="1"/>
</dbReference>
<evidence type="ECO:0000313" key="2">
    <source>
        <dbReference type="Proteomes" id="UP000198263"/>
    </source>
</evidence>
<protein>
    <submittedName>
        <fullName evidence="1">Uncharacterized protein</fullName>
    </submittedName>
</protein>
<sequence length="98" mass="10831">MNRGSGKRPKLVFFPARFIPPTPGLNKNDYEIYATYYGSIASGFFGKLKVIRKTDGKLLFPYDGADTIGPFETIEVAVRAAKARGEEVVNGDLNFPEL</sequence>
<dbReference type="AlphaFoldDB" id="A0A658R5I5"/>
<dbReference type="OrthoDB" id="9131809at2"/>
<evidence type="ECO:0000313" key="1">
    <source>
        <dbReference type="EMBL" id="SAL52691.1"/>
    </source>
</evidence>
<name>A0A658R5I5_9BURK</name>
<dbReference type="EMBL" id="FCNV02000030">
    <property type="protein sequence ID" value="SAL52691.1"/>
    <property type="molecule type" value="Genomic_DNA"/>
</dbReference>